<gene>
    <name evidence="1" type="ORF">CCACVL1_27036</name>
</gene>
<dbReference type="OrthoDB" id="1577640at2759"/>
<evidence type="ECO:0000313" key="2">
    <source>
        <dbReference type="Proteomes" id="UP000188268"/>
    </source>
</evidence>
<organism evidence="1 2">
    <name type="scientific">Corchorus capsularis</name>
    <name type="common">Jute</name>
    <dbReference type="NCBI Taxonomy" id="210143"/>
    <lineage>
        <taxon>Eukaryota</taxon>
        <taxon>Viridiplantae</taxon>
        <taxon>Streptophyta</taxon>
        <taxon>Embryophyta</taxon>
        <taxon>Tracheophyta</taxon>
        <taxon>Spermatophyta</taxon>
        <taxon>Magnoliopsida</taxon>
        <taxon>eudicotyledons</taxon>
        <taxon>Gunneridae</taxon>
        <taxon>Pentapetalae</taxon>
        <taxon>rosids</taxon>
        <taxon>malvids</taxon>
        <taxon>Malvales</taxon>
        <taxon>Malvaceae</taxon>
        <taxon>Grewioideae</taxon>
        <taxon>Apeibeae</taxon>
        <taxon>Corchorus</taxon>
    </lineage>
</organism>
<reference evidence="1 2" key="1">
    <citation type="submission" date="2013-09" db="EMBL/GenBank/DDBJ databases">
        <title>Corchorus capsularis genome sequencing.</title>
        <authorList>
            <person name="Alam M."/>
            <person name="Haque M.S."/>
            <person name="Islam M.S."/>
            <person name="Emdad E.M."/>
            <person name="Islam M.M."/>
            <person name="Ahmed B."/>
            <person name="Halim A."/>
            <person name="Hossen Q.M.M."/>
            <person name="Hossain M.Z."/>
            <person name="Ahmed R."/>
            <person name="Khan M.M."/>
            <person name="Islam R."/>
            <person name="Rashid M.M."/>
            <person name="Khan S.A."/>
            <person name="Rahman M.S."/>
            <person name="Alam M."/>
        </authorList>
    </citation>
    <scope>NUCLEOTIDE SEQUENCE [LARGE SCALE GENOMIC DNA]</scope>
    <source>
        <strain evidence="2">cv. CVL-1</strain>
        <tissue evidence="1">Whole seedling</tissue>
    </source>
</reference>
<evidence type="ECO:0000313" key="1">
    <source>
        <dbReference type="EMBL" id="OMO55769.1"/>
    </source>
</evidence>
<proteinExistence type="predicted"/>
<keyword evidence="2" id="KW-1185">Reference proteome</keyword>
<dbReference type="STRING" id="210143.A0A1R3GCF4"/>
<name>A0A1R3GCF4_COCAP</name>
<dbReference type="EMBL" id="AWWV01014570">
    <property type="protein sequence ID" value="OMO55769.1"/>
    <property type="molecule type" value="Genomic_DNA"/>
</dbReference>
<sequence>MNLSSSSERVAPKNPRGAVYGRGFDDVAAFFNGDNYQPADKKSEGNAFLGW</sequence>
<feature type="non-terminal residue" evidence="1">
    <location>
        <position position="51"/>
    </location>
</feature>
<dbReference type="AlphaFoldDB" id="A0A1R3GCF4"/>
<accession>A0A1R3GCF4</accession>
<dbReference type="Proteomes" id="UP000188268">
    <property type="component" value="Unassembled WGS sequence"/>
</dbReference>
<protein>
    <submittedName>
        <fullName evidence="1">Uncharacterized protein</fullName>
    </submittedName>
</protein>
<comment type="caution">
    <text evidence="1">The sequence shown here is derived from an EMBL/GenBank/DDBJ whole genome shotgun (WGS) entry which is preliminary data.</text>
</comment>
<dbReference type="Gramene" id="OMO55769">
    <property type="protein sequence ID" value="OMO55769"/>
    <property type="gene ID" value="CCACVL1_27036"/>
</dbReference>